<feature type="compositionally biased region" description="Basic and acidic residues" evidence="1">
    <location>
        <begin position="276"/>
        <end position="287"/>
    </location>
</feature>
<evidence type="ECO:0000313" key="2">
    <source>
        <dbReference type="EMBL" id="MPM64817.1"/>
    </source>
</evidence>
<protein>
    <submittedName>
        <fullName evidence="2">Uncharacterized protein</fullName>
    </submittedName>
</protein>
<comment type="caution">
    <text evidence="2">The sequence shown here is derived from an EMBL/GenBank/DDBJ whole genome shotgun (WGS) entry which is preliminary data.</text>
</comment>
<sequence>MKIMDFGERFKLYLRSSALGAAELADEDSIADIYIKWLAEPADFLDGQSPQAYFAQMGAHELVNTMLDYIRHCVMLPDPLLDALAESAEAEPLLFGVLTGEFGSFDNASQLMSARINAAQLLNQRQSMRTPDTYITIVCSREYKDALADIAAQGLANMGAAVADKLMAALPGASVAGRECLLDMLADCSGDPNVARWIIGELEAHPERLQSYCEMLARFDYALVEAYDAVIAKLEDMMQSHLGYADYIAVKYAYESITGVPADEDFDYSEFDGDPDYERLKADRDEL</sequence>
<evidence type="ECO:0000256" key="1">
    <source>
        <dbReference type="SAM" id="MobiDB-lite"/>
    </source>
</evidence>
<reference evidence="2" key="1">
    <citation type="submission" date="2019-08" db="EMBL/GenBank/DDBJ databases">
        <authorList>
            <person name="Kucharzyk K."/>
            <person name="Murdoch R.W."/>
            <person name="Higgins S."/>
            <person name="Loffler F."/>
        </authorList>
    </citation>
    <scope>NUCLEOTIDE SEQUENCE</scope>
</reference>
<organism evidence="2">
    <name type="scientific">bioreactor metagenome</name>
    <dbReference type="NCBI Taxonomy" id="1076179"/>
    <lineage>
        <taxon>unclassified sequences</taxon>
        <taxon>metagenomes</taxon>
        <taxon>ecological metagenomes</taxon>
    </lineage>
</organism>
<dbReference type="EMBL" id="VSSQ01020167">
    <property type="protein sequence ID" value="MPM64817.1"/>
    <property type="molecule type" value="Genomic_DNA"/>
</dbReference>
<name>A0A645BHH2_9ZZZZ</name>
<dbReference type="AlphaFoldDB" id="A0A645BHH2"/>
<feature type="region of interest" description="Disordered" evidence="1">
    <location>
        <begin position="267"/>
        <end position="287"/>
    </location>
</feature>
<accession>A0A645BHH2</accession>
<gene>
    <name evidence="2" type="ORF">SDC9_111708</name>
</gene>
<proteinExistence type="predicted"/>